<reference evidence="4" key="1">
    <citation type="submission" date="2025-08" db="UniProtKB">
        <authorList>
            <consortium name="RefSeq"/>
        </authorList>
    </citation>
    <scope>IDENTIFICATION</scope>
</reference>
<evidence type="ECO:0000256" key="2">
    <source>
        <dbReference type="SAM" id="SignalP"/>
    </source>
</evidence>
<evidence type="ECO:0000256" key="1">
    <source>
        <dbReference type="SAM" id="MobiDB-lite"/>
    </source>
</evidence>
<dbReference type="InParanoid" id="A0A7E5WVB0"/>
<dbReference type="KEGG" id="tnl:113505534"/>
<feature type="signal peptide" evidence="2">
    <location>
        <begin position="1"/>
        <end position="17"/>
    </location>
</feature>
<feature type="region of interest" description="Disordered" evidence="1">
    <location>
        <begin position="201"/>
        <end position="247"/>
    </location>
</feature>
<sequence>MERILVVNFISIHLILTIVPITQEMNYDTNLAKVMKEMDMEYGEKLTSVEATMLKDPVKLRLKESQGKLLQDLKIPNGSFSRFPNSESGESLKNFILDRQVIPLDPKIFIQKIHQLPDDKAKKGESLKGLKQIFTDLAIIRPTQAIKNKFSGKINHLSDGKPIFVDKVNNDGGELLALYQTRHSRPVTRCTTAHPLPKLSPWFLPSSDEDNKTRSAIDEDGNDQKNTQNKYFAPPAWEPPKLYIDDE</sequence>
<evidence type="ECO:0000313" key="4">
    <source>
        <dbReference type="RefSeq" id="XP_026744101.1"/>
    </source>
</evidence>
<dbReference type="Proteomes" id="UP000322000">
    <property type="component" value="Chromosome 26"/>
</dbReference>
<name>A0A7E5WVB0_TRINI</name>
<dbReference type="GeneID" id="113505534"/>
<protein>
    <submittedName>
        <fullName evidence="4">Uncharacterized protein LOC113505534</fullName>
    </submittedName>
</protein>
<feature type="chain" id="PRO_5028998500" evidence="2">
    <location>
        <begin position="18"/>
        <end position="247"/>
    </location>
</feature>
<accession>A0A7E5WVB0</accession>
<keyword evidence="3" id="KW-1185">Reference proteome</keyword>
<dbReference type="AlphaFoldDB" id="A0A7E5WVB0"/>
<organism evidence="3 4">
    <name type="scientific">Trichoplusia ni</name>
    <name type="common">Cabbage looper</name>
    <dbReference type="NCBI Taxonomy" id="7111"/>
    <lineage>
        <taxon>Eukaryota</taxon>
        <taxon>Metazoa</taxon>
        <taxon>Ecdysozoa</taxon>
        <taxon>Arthropoda</taxon>
        <taxon>Hexapoda</taxon>
        <taxon>Insecta</taxon>
        <taxon>Pterygota</taxon>
        <taxon>Neoptera</taxon>
        <taxon>Endopterygota</taxon>
        <taxon>Lepidoptera</taxon>
        <taxon>Glossata</taxon>
        <taxon>Ditrysia</taxon>
        <taxon>Noctuoidea</taxon>
        <taxon>Noctuidae</taxon>
        <taxon>Plusiinae</taxon>
        <taxon>Trichoplusia</taxon>
    </lineage>
</organism>
<evidence type="ECO:0000313" key="3">
    <source>
        <dbReference type="Proteomes" id="UP000322000"/>
    </source>
</evidence>
<keyword evidence="2" id="KW-0732">Signal</keyword>
<dbReference type="RefSeq" id="XP_026744101.1">
    <property type="nucleotide sequence ID" value="XM_026888300.1"/>
</dbReference>
<gene>
    <name evidence="4" type="primary">LOC113505534</name>
</gene>
<proteinExistence type="predicted"/>
<dbReference type="OrthoDB" id="7493124at2759"/>